<organism evidence="1">
    <name type="scientific">Timema cristinae</name>
    <name type="common">Walking stick</name>
    <dbReference type="NCBI Taxonomy" id="61476"/>
    <lineage>
        <taxon>Eukaryota</taxon>
        <taxon>Metazoa</taxon>
        <taxon>Ecdysozoa</taxon>
        <taxon>Arthropoda</taxon>
        <taxon>Hexapoda</taxon>
        <taxon>Insecta</taxon>
        <taxon>Pterygota</taxon>
        <taxon>Neoptera</taxon>
        <taxon>Polyneoptera</taxon>
        <taxon>Phasmatodea</taxon>
        <taxon>Timematodea</taxon>
        <taxon>Timematoidea</taxon>
        <taxon>Timematidae</taxon>
        <taxon>Timema</taxon>
    </lineage>
</organism>
<reference evidence="1" key="1">
    <citation type="submission" date="2020-11" db="EMBL/GenBank/DDBJ databases">
        <authorList>
            <person name="Tran Van P."/>
        </authorList>
    </citation>
    <scope>NUCLEOTIDE SEQUENCE</scope>
</reference>
<name>A0A7R9CCV4_TIMCR</name>
<gene>
    <name evidence="1" type="ORF">TCEB3V08_LOCUS1050</name>
</gene>
<sequence length="192" mass="21314">MSRVGSLPHLLVVGSKGSSCQERPLTQLTRAPCTVTPLPQVPAPKFDRLEASATKLKPFSPRFLHFQKGSKPGPRSLNQFSPRFLYLWKGWKPEQRSLNRLVQGSSTSRKVGDIPTQVPPLTPGTNKKMTEALKASFASWEKEQLRLNIVKGYEEGGSGYVFVTRKSRTTSGINLPTSDIVMLTEVLCFTHC</sequence>
<proteinExistence type="predicted"/>
<protein>
    <submittedName>
        <fullName evidence="1">Uncharacterized protein</fullName>
    </submittedName>
</protein>
<evidence type="ECO:0000313" key="1">
    <source>
        <dbReference type="EMBL" id="CAD7393050.1"/>
    </source>
</evidence>
<dbReference type="AlphaFoldDB" id="A0A7R9CCV4"/>
<dbReference type="EMBL" id="OC316632">
    <property type="protein sequence ID" value="CAD7393050.1"/>
    <property type="molecule type" value="Genomic_DNA"/>
</dbReference>
<accession>A0A7R9CCV4</accession>